<protein>
    <submittedName>
        <fullName evidence="6">ZP domain-containing protein</fullName>
    </submittedName>
</protein>
<dbReference type="InterPro" id="IPR001507">
    <property type="entry name" value="ZP_dom"/>
</dbReference>
<feature type="transmembrane region" description="Helical" evidence="2">
    <location>
        <begin position="615"/>
        <end position="642"/>
    </location>
</feature>
<keyword evidence="2" id="KW-0472">Membrane</keyword>
<reference evidence="6" key="1">
    <citation type="submission" date="2020-12" db="UniProtKB">
        <authorList>
            <consortium name="WormBaseParasite"/>
        </authorList>
    </citation>
    <scope>IDENTIFICATION</scope>
    <source>
        <strain evidence="6">MHco3</strain>
    </source>
</reference>
<accession>A0A7I4YGN6</accession>
<feature type="signal peptide" evidence="3">
    <location>
        <begin position="1"/>
        <end position="28"/>
    </location>
</feature>
<feature type="compositionally biased region" description="Polar residues" evidence="1">
    <location>
        <begin position="339"/>
        <end position="356"/>
    </location>
</feature>
<evidence type="ECO:0000313" key="6">
    <source>
        <dbReference type="WBParaSite" id="HCON_00094650-00001"/>
    </source>
</evidence>
<dbReference type="Pfam" id="PF00100">
    <property type="entry name" value="Zona_pellucida"/>
    <property type="match status" value="1"/>
</dbReference>
<evidence type="ECO:0000256" key="3">
    <source>
        <dbReference type="SAM" id="SignalP"/>
    </source>
</evidence>
<keyword evidence="3" id="KW-0732">Signal</keyword>
<evidence type="ECO:0000256" key="2">
    <source>
        <dbReference type="SAM" id="Phobius"/>
    </source>
</evidence>
<sequence>MPLQYAVDPRRLLNIFFLWLVYFERCDGEYVVPARTAITDISAMCSSQGITSSIVFDGPFSGKIYSPDYATVRECIYYDGQNQENVLFSIPVHRCGTRLTRTSRNLVDQMESRVYVQMEHEAQTALDQQFLFVCQLAGAKAEGSSIRRHPVAPPSGSDSYATAPEAIKPSQFRVSTHVRPVQGITGRPPNPLPQLPLLWLLALRYQFPRVSAFSVDGHFGNWPIPGARPYSASVAPVASWPRLPLPDPIVPQIQSAPPLAAAADLPAKVQGLDGYAISPALRSDTQSVQKPNIFPEPVKTAASPPGVVRSLSVTQVGQKSAEPQTGLYVTPEEPRSGTEAGQSTTESATSLHRNPPTQIPAYPWNKPYPGSPLQPEFTGNSLNESYPAIVDQVTNHRFEKAKIFKEEQPRVDVDFKTDTDEKVLSSDGMVTSRLVSTQEYHAPTELSLEVQQGNGPFAPAVNSPLKIGDNITLVVRSKSQMTGSQEYDMFVHSCFASNGQGNEKIDLIDEKRFASPLNRTKDPSGIMYYFFRITAFKFPGPNDVYFSCSIEMTPFRDAPEICPLHRRNPRDVSQSSGLRLFDSVEVELAAEEMDLKKGHRSSLESSNDVCMSKSVVLLFAGMLAVLLFTTVAMSFVSFTLYLRISSQNRQKTPYPIYRS</sequence>
<dbReference type="WBParaSite" id="HCON_00094650-00001">
    <property type="protein sequence ID" value="HCON_00094650-00001"/>
    <property type="gene ID" value="HCON_00094650"/>
</dbReference>
<feature type="domain" description="ZP" evidence="4">
    <location>
        <begin position="44"/>
        <end position="569"/>
    </location>
</feature>
<dbReference type="PANTHER" id="PTHR46560:SF12">
    <property type="entry name" value="ZP DOMAIN-CONTAINING PROTEIN"/>
    <property type="match status" value="1"/>
</dbReference>
<dbReference type="OMA" id="CQNQYVT"/>
<dbReference type="OrthoDB" id="10068552at2759"/>
<dbReference type="Proteomes" id="UP000025227">
    <property type="component" value="Unplaced"/>
</dbReference>
<dbReference type="PANTHER" id="PTHR46560">
    <property type="entry name" value="CYPHER, ISOFORM B"/>
    <property type="match status" value="1"/>
</dbReference>
<keyword evidence="5" id="KW-1185">Reference proteome</keyword>
<evidence type="ECO:0000256" key="1">
    <source>
        <dbReference type="SAM" id="MobiDB-lite"/>
    </source>
</evidence>
<dbReference type="PROSITE" id="PS51034">
    <property type="entry name" value="ZP_2"/>
    <property type="match status" value="1"/>
</dbReference>
<proteinExistence type="predicted"/>
<dbReference type="InterPro" id="IPR055355">
    <property type="entry name" value="ZP-C"/>
</dbReference>
<dbReference type="AlphaFoldDB" id="A0A7I4YGN6"/>
<keyword evidence="2" id="KW-0812">Transmembrane</keyword>
<organism evidence="5 6">
    <name type="scientific">Haemonchus contortus</name>
    <name type="common">Barber pole worm</name>
    <dbReference type="NCBI Taxonomy" id="6289"/>
    <lineage>
        <taxon>Eukaryota</taxon>
        <taxon>Metazoa</taxon>
        <taxon>Ecdysozoa</taxon>
        <taxon>Nematoda</taxon>
        <taxon>Chromadorea</taxon>
        <taxon>Rhabditida</taxon>
        <taxon>Rhabditina</taxon>
        <taxon>Rhabditomorpha</taxon>
        <taxon>Strongyloidea</taxon>
        <taxon>Trichostrongylidae</taxon>
        <taxon>Haemonchus</taxon>
    </lineage>
</organism>
<keyword evidence="2" id="KW-1133">Transmembrane helix</keyword>
<name>A0A7I4YGN6_HAECO</name>
<dbReference type="SMART" id="SM00241">
    <property type="entry name" value="ZP"/>
    <property type="match status" value="1"/>
</dbReference>
<feature type="chain" id="PRO_5029624367" evidence="3">
    <location>
        <begin position="29"/>
        <end position="659"/>
    </location>
</feature>
<evidence type="ECO:0000313" key="5">
    <source>
        <dbReference type="Proteomes" id="UP000025227"/>
    </source>
</evidence>
<feature type="region of interest" description="Disordered" evidence="1">
    <location>
        <begin position="315"/>
        <end position="380"/>
    </location>
</feature>
<evidence type="ECO:0000259" key="4">
    <source>
        <dbReference type="PROSITE" id="PS51034"/>
    </source>
</evidence>